<keyword evidence="2" id="KW-1185">Reference proteome</keyword>
<evidence type="ECO:0000313" key="1">
    <source>
        <dbReference type="EMBL" id="KAI5417502.1"/>
    </source>
</evidence>
<organism evidence="1 2">
    <name type="scientific">Pisum sativum</name>
    <name type="common">Garden pea</name>
    <name type="synonym">Lathyrus oleraceus</name>
    <dbReference type="NCBI Taxonomy" id="3888"/>
    <lineage>
        <taxon>Eukaryota</taxon>
        <taxon>Viridiplantae</taxon>
        <taxon>Streptophyta</taxon>
        <taxon>Embryophyta</taxon>
        <taxon>Tracheophyta</taxon>
        <taxon>Spermatophyta</taxon>
        <taxon>Magnoliopsida</taxon>
        <taxon>eudicotyledons</taxon>
        <taxon>Gunneridae</taxon>
        <taxon>Pentapetalae</taxon>
        <taxon>rosids</taxon>
        <taxon>fabids</taxon>
        <taxon>Fabales</taxon>
        <taxon>Fabaceae</taxon>
        <taxon>Papilionoideae</taxon>
        <taxon>50 kb inversion clade</taxon>
        <taxon>NPAAA clade</taxon>
        <taxon>Hologalegina</taxon>
        <taxon>IRL clade</taxon>
        <taxon>Fabeae</taxon>
        <taxon>Lathyrus</taxon>
    </lineage>
</organism>
<dbReference type="EMBL" id="JAMSHJ010000004">
    <property type="protein sequence ID" value="KAI5417502.1"/>
    <property type="molecule type" value="Genomic_DNA"/>
</dbReference>
<dbReference type="AlphaFoldDB" id="A0A9D5AMF2"/>
<reference evidence="1 2" key="1">
    <citation type="journal article" date="2022" name="Nat. Genet.">
        <title>Improved pea reference genome and pan-genome highlight genomic features and evolutionary characteristics.</title>
        <authorList>
            <person name="Yang T."/>
            <person name="Liu R."/>
            <person name="Luo Y."/>
            <person name="Hu S."/>
            <person name="Wang D."/>
            <person name="Wang C."/>
            <person name="Pandey M.K."/>
            <person name="Ge S."/>
            <person name="Xu Q."/>
            <person name="Li N."/>
            <person name="Li G."/>
            <person name="Huang Y."/>
            <person name="Saxena R.K."/>
            <person name="Ji Y."/>
            <person name="Li M."/>
            <person name="Yan X."/>
            <person name="He Y."/>
            <person name="Liu Y."/>
            <person name="Wang X."/>
            <person name="Xiang C."/>
            <person name="Varshney R.K."/>
            <person name="Ding H."/>
            <person name="Gao S."/>
            <person name="Zong X."/>
        </authorList>
    </citation>
    <scope>NUCLEOTIDE SEQUENCE [LARGE SCALE GENOMIC DNA]</scope>
    <source>
        <strain evidence="1 2">cv. Zhongwan 6</strain>
    </source>
</reference>
<comment type="caution">
    <text evidence="1">The sequence shown here is derived from an EMBL/GenBank/DDBJ whole genome shotgun (WGS) entry which is preliminary data.</text>
</comment>
<sequence length="163" mass="18757">MCPKRGRVERGSSSRATPAPNALTFPNLMFLSEVNAEKYLNLVDYHFVRERALACNDLGGFEEVVEMLQQRQWVSFNDLIQKTNKTIGLEFYANVAFSDVGSYTSYVRGVVQQDQVDNQPGNKEEFYQPQMQQRAAQVQENQQASEFQRRMEAHVVGVIRWIT</sequence>
<proteinExistence type="predicted"/>
<name>A0A9D5AMF2_PEA</name>
<accession>A0A9D5AMF2</accession>
<protein>
    <submittedName>
        <fullName evidence="1">Uncharacterized protein</fullName>
    </submittedName>
</protein>
<gene>
    <name evidence="1" type="ORF">KIW84_042206</name>
</gene>
<evidence type="ECO:0000313" key="2">
    <source>
        <dbReference type="Proteomes" id="UP001058974"/>
    </source>
</evidence>
<dbReference type="Proteomes" id="UP001058974">
    <property type="component" value="Chromosome 4"/>
</dbReference>
<dbReference type="Gramene" id="Psat04G0220600-T1">
    <property type="protein sequence ID" value="KAI5417502.1"/>
    <property type="gene ID" value="KIW84_042206"/>
</dbReference>